<gene>
    <name evidence="1" type="ORF">PAPOLLO_LOCUS16764</name>
</gene>
<accession>A0A8S3XFW5</accession>
<keyword evidence="2" id="KW-1185">Reference proteome</keyword>
<organism evidence="1 2">
    <name type="scientific">Parnassius apollo</name>
    <name type="common">Apollo butterfly</name>
    <name type="synonym">Papilio apollo</name>
    <dbReference type="NCBI Taxonomy" id="110799"/>
    <lineage>
        <taxon>Eukaryota</taxon>
        <taxon>Metazoa</taxon>
        <taxon>Ecdysozoa</taxon>
        <taxon>Arthropoda</taxon>
        <taxon>Hexapoda</taxon>
        <taxon>Insecta</taxon>
        <taxon>Pterygota</taxon>
        <taxon>Neoptera</taxon>
        <taxon>Endopterygota</taxon>
        <taxon>Lepidoptera</taxon>
        <taxon>Glossata</taxon>
        <taxon>Ditrysia</taxon>
        <taxon>Papilionoidea</taxon>
        <taxon>Papilionidae</taxon>
        <taxon>Parnassiinae</taxon>
        <taxon>Parnassini</taxon>
        <taxon>Parnassius</taxon>
        <taxon>Parnassius</taxon>
    </lineage>
</organism>
<evidence type="ECO:0000313" key="2">
    <source>
        <dbReference type="Proteomes" id="UP000691718"/>
    </source>
</evidence>
<comment type="caution">
    <text evidence="1">The sequence shown here is derived from an EMBL/GenBank/DDBJ whole genome shotgun (WGS) entry which is preliminary data.</text>
</comment>
<sequence length="109" mass="12035">MLVAYSEASWDLCDTHSILFGAALAVYRIIGAKVFTAGRATGQSSAIPAWRRRIEERIAKASSHLICFRYASDQAITGQELAHRQDGVCWDKYQFVPAGYNAKTDGAHK</sequence>
<dbReference type="EMBL" id="CAJQZP010001125">
    <property type="protein sequence ID" value="CAG5017978.1"/>
    <property type="molecule type" value="Genomic_DNA"/>
</dbReference>
<dbReference type="Proteomes" id="UP000691718">
    <property type="component" value="Unassembled WGS sequence"/>
</dbReference>
<proteinExistence type="predicted"/>
<evidence type="ECO:0000313" key="1">
    <source>
        <dbReference type="EMBL" id="CAG5017978.1"/>
    </source>
</evidence>
<dbReference type="AlphaFoldDB" id="A0A8S3XFW5"/>
<name>A0A8S3XFW5_PARAO</name>
<reference evidence="1" key="1">
    <citation type="submission" date="2021-04" db="EMBL/GenBank/DDBJ databases">
        <authorList>
            <person name="Tunstrom K."/>
        </authorList>
    </citation>
    <scope>NUCLEOTIDE SEQUENCE</scope>
</reference>
<protein>
    <submittedName>
        <fullName evidence="1">(apollo) hypothetical protein</fullName>
    </submittedName>
</protein>
<dbReference type="OrthoDB" id="2194416at2759"/>